<accession>A0AAU7YH88</accession>
<dbReference type="EMBL" id="CP158586">
    <property type="protein sequence ID" value="XCA32955.1"/>
    <property type="molecule type" value="Genomic_DNA"/>
</dbReference>
<sequence>MRLYGKLDPSVKHWDDKKRSTRMTSFFFGIPASRAGMTSQEHWDDTLLNRHTAIHSRYLLT</sequence>
<protein>
    <recommendedName>
        <fullName evidence="2">Transposase</fullName>
    </recommendedName>
</protein>
<proteinExistence type="predicted"/>
<evidence type="ECO:0008006" key="2">
    <source>
        <dbReference type="Google" id="ProtNLM"/>
    </source>
</evidence>
<evidence type="ECO:0000313" key="1">
    <source>
        <dbReference type="EMBL" id="XCA32955.1"/>
    </source>
</evidence>
<reference evidence="1" key="1">
    <citation type="submission" date="2024-06" db="EMBL/GenBank/DDBJ databases">
        <title>Genome assembly of the Polyergus mexicanus.</title>
        <authorList>
            <person name="Cash E."/>
            <person name="Tustsui N.D."/>
            <person name="Ward P."/>
            <person name="Nguyen O."/>
            <person name="Sahasrabudhe R."/>
            <person name="Fairbairn C.W."/>
            <person name="Seligmann W.E."/>
            <person name="Sacco S."/>
            <person name="Beraut E."/>
            <person name="Miller C."/>
            <person name="Toffelmier E."/>
            <person name="Shaffer H.B."/>
        </authorList>
    </citation>
    <scope>NUCLEOTIDE SEQUENCE</scope>
    <source>
        <strain evidence="1">NDT 795.1</strain>
    </source>
</reference>
<name>A0AAU7YH88_9RICK</name>
<gene>
    <name evidence="1" type="ORF">ABS808_04010</name>
</gene>
<organism evidence="1">
    <name type="scientific">Wolbachia endosymbiont of Polyergus mexicanus</name>
    <dbReference type="NCBI Taxonomy" id="3171167"/>
    <lineage>
        <taxon>Bacteria</taxon>
        <taxon>Pseudomonadati</taxon>
        <taxon>Pseudomonadota</taxon>
        <taxon>Alphaproteobacteria</taxon>
        <taxon>Rickettsiales</taxon>
        <taxon>Anaplasmataceae</taxon>
        <taxon>Wolbachieae</taxon>
        <taxon>Wolbachia</taxon>
    </lineage>
</organism>
<dbReference type="AlphaFoldDB" id="A0AAU7YH88"/>